<dbReference type="Gene3D" id="3.90.480.10">
    <property type="entry name" value="Sulfite Reductase Hemoprotein,Domain 2"/>
    <property type="match status" value="1"/>
</dbReference>
<dbReference type="Pfam" id="PF03460">
    <property type="entry name" value="NIR_SIR_ferr"/>
    <property type="match status" value="1"/>
</dbReference>
<dbReference type="InterPro" id="IPR045854">
    <property type="entry name" value="NO2/SO3_Rdtase_4Fe4S_sf"/>
</dbReference>
<accession>A0A1I5Z9L9</accession>
<keyword evidence="2" id="KW-0349">Heme</keyword>
<dbReference type="AlphaFoldDB" id="A0A1I5Z9L9"/>
<keyword evidence="6" id="KW-0411">Iron-sulfur</keyword>
<evidence type="ECO:0000313" key="9">
    <source>
        <dbReference type="EMBL" id="SFQ53169.1"/>
    </source>
</evidence>
<dbReference type="GO" id="GO:0016491">
    <property type="term" value="F:oxidoreductase activity"/>
    <property type="evidence" value="ECO:0007669"/>
    <property type="project" value="UniProtKB-KW"/>
</dbReference>
<gene>
    <name evidence="9" type="ORF">SAMN05421854_114121</name>
</gene>
<dbReference type="Gene3D" id="3.30.413.10">
    <property type="entry name" value="Sulfite Reductase Hemoprotein, domain 1"/>
    <property type="match status" value="1"/>
</dbReference>
<dbReference type="GO" id="GO:0046872">
    <property type="term" value="F:metal ion binding"/>
    <property type="evidence" value="ECO:0007669"/>
    <property type="project" value="UniProtKB-KW"/>
</dbReference>
<proteinExistence type="predicted"/>
<name>A0A1I5Z9L9_9PSEU</name>
<evidence type="ECO:0000256" key="2">
    <source>
        <dbReference type="ARBA" id="ARBA00022617"/>
    </source>
</evidence>
<keyword evidence="1" id="KW-0004">4Fe-4S</keyword>
<evidence type="ECO:0000256" key="4">
    <source>
        <dbReference type="ARBA" id="ARBA00023002"/>
    </source>
</evidence>
<dbReference type="STRING" id="112413.SAMN05421854_114121"/>
<dbReference type="SUPFAM" id="SSF55124">
    <property type="entry name" value="Nitrite/Sulfite reductase N-terminal domain-like"/>
    <property type="match status" value="2"/>
</dbReference>
<protein>
    <submittedName>
        <fullName evidence="9">Precorrin-3B synthase</fullName>
    </submittedName>
</protein>
<dbReference type="Proteomes" id="UP000199137">
    <property type="component" value="Unassembled WGS sequence"/>
</dbReference>
<dbReference type="InterPro" id="IPR051329">
    <property type="entry name" value="NIR_SIR_4Fe-4S"/>
</dbReference>
<feature type="region of interest" description="Disordered" evidence="7">
    <location>
        <begin position="223"/>
        <end position="248"/>
    </location>
</feature>
<dbReference type="InterPro" id="IPR005117">
    <property type="entry name" value="NiRdtase/SiRdtase_haem-b_fer"/>
</dbReference>
<reference evidence="10" key="1">
    <citation type="submission" date="2016-10" db="EMBL/GenBank/DDBJ databases">
        <authorList>
            <person name="Varghese N."/>
            <person name="Submissions S."/>
        </authorList>
    </citation>
    <scope>NUCLEOTIDE SEQUENCE [LARGE SCALE GENOMIC DNA]</scope>
    <source>
        <strain evidence="10">DSM 44637</strain>
    </source>
</reference>
<dbReference type="InterPro" id="IPR036136">
    <property type="entry name" value="Nit/Sulf_reduc_fer-like_dom_sf"/>
</dbReference>
<dbReference type="PANTHER" id="PTHR32439:SF9">
    <property type="entry name" value="BLR3264 PROTEIN"/>
    <property type="match status" value="1"/>
</dbReference>
<keyword evidence="4" id="KW-0560">Oxidoreductase</keyword>
<dbReference type="GO" id="GO:0051539">
    <property type="term" value="F:4 iron, 4 sulfur cluster binding"/>
    <property type="evidence" value="ECO:0007669"/>
    <property type="project" value="UniProtKB-KW"/>
</dbReference>
<dbReference type="PANTHER" id="PTHR32439">
    <property type="entry name" value="FERREDOXIN--NITRITE REDUCTASE, CHLOROPLASTIC"/>
    <property type="match status" value="1"/>
</dbReference>
<keyword evidence="5" id="KW-0408">Iron</keyword>
<evidence type="ECO:0000256" key="5">
    <source>
        <dbReference type="ARBA" id="ARBA00023004"/>
    </source>
</evidence>
<evidence type="ECO:0000313" key="10">
    <source>
        <dbReference type="Proteomes" id="UP000199137"/>
    </source>
</evidence>
<dbReference type="EMBL" id="FOWC01000014">
    <property type="protein sequence ID" value="SFQ53169.1"/>
    <property type="molecule type" value="Genomic_DNA"/>
</dbReference>
<evidence type="ECO:0000259" key="8">
    <source>
        <dbReference type="Pfam" id="PF03460"/>
    </source>
</evidence>
<feature type="domain" description="Nitrite/Sulfite reductase ferredoxin-like" evidence="8">
    <location>
        <begin position="42"/>
        <end position="85"/>
    </location>
</feature>
<dbReference type="SUPFAM" id="SSF56014">
    <property type="entry name" value="Nitrite and sulphite reductase 4Fe-4S domain-like"/>
    <property type="match status" value="1"/>
</dbReference>
<sequence length="389" mass="40349">MIASLLNQPRVTVSAMSSPARVRADACPGVFATHDAADGPLARVRLPGGVVTADRLRALATCAEDLGDGDVHLTSRANVQLRGVHRPGLAARLTGAGLLPSPSHERVRNVLASPLSGVRGGLADVRGLSVTLDRALCAQPELAELPGRFLFGFDDGRGDVVGTDVCWRAIGPMTGAVLLAGVDSGWLVPRDEAVSALLTVAETFARTRGQAWRIGELADPSTLLPDGAREMPRTRPSRIDPTVGRIRRDDGGEAVGVAPRFGQLTAAQLRTLAGFGDAVVTPWRSVLLPGGADVERLHAAGLSTDPATAELSACIGAPGCAKSLADVRADAATLVADGERVHVSGCARRCGRPSGAHRDVVAEPGGYRVDGRWRTASELADALARKGPS</sequence>
<evidence type="ECO:0000256" key="1">
    <source>
        <dbReference type="ARBA" id="ARBA00022485"/>
    </source>
</evidence>
<evidence type="ECO:0000256" key="7">
    <source>
        <dbReference type="SAM" id="MobiDB-lite"/>
    </source>
</evidence>
<keyword evidence="3" id="KW-0479">Metal-binding</keyword>
<organism evidence="9 10">
    <name type="scientific">Amycolatopsis rubida</name>
    <dbReference type="NCBI Taxonomy" id="112413"/>
    <lineage>
        <taxon>Bacteria</taxon>
        <taxon>Bacillati</taxon>
        <taxon>Actinomycetota</taxon>
        <taxon>Actinomycetes</taxon>
        <taxon>Pseudonocardiales</taxon>
        <taxon>Pseudonocardiaceae</taxon>
        <taxon>Amycolatopsis</taxon>
    </lineage>
</organism>
<evidence type="ECO:0000256" key="6">
    <source>
        <dbReference type="ARBA" id="ARBA00023014"/>
    </source>
</evidence>
<evidence type="ECO:0000256" key="3">
    <source>
        <dbReference type="ARBA" id="ARBA00022723"/>
    </source>
</evidence>